<reference evidence="2" key="1">
    <citation type="submission" date="2021-12" db="EMBL/GenBank/DDBJ databases">
        <authorList>
            <person name="Ulrich A."/>
        </authorList>
    </citation>
    <scope>NUCLEOTIDE SEQUENCE</scope>
    <source>
        <strain evidence="2">A1P009</strain>
    </source>
</reference>
<dbReference type="PROSITE" id="PS50943">
    <property type="entry name" value="HTH_CROC1"/>
    <property type="match status" value="1"/>
</dbReference>
<dbReference type="InterPro" id="IPR010982">
    <property type="entry name" value="Lambda_DNA-bd_dom_sf"/>
</dbReference>
<dbReference type="SMART" id="SM00530">
    <property type="entry name" value="HTH_XRE"/>
    <property type="match status" value="1"/>
</dbReference>
<proteinExistence type="predicted"/>
<evidence type="ECO:0000313" key="2">
    <source>
        <dbReference type="EMBL" id="MCD9096438.1"/>
    </source>
</evidence>
<reference evidence="2" key="2">
    <citation type="journal article" date="2022" name="Syst. Appl. Microbiol.">
        <title>Physiological and genomic characterisation of Luteimonas fraxinea sp. nov., a bacterial species associated with trees tolerant to ash dieback.</title>
        <authorList>
            <person name="Ulrich K."/>
            <person name="Becker R."/>
            <person name="Behrendt U."/>
            <person name="Kube M."/>
            <person name="Schneck V."/>
            <person name="Ulrich A."/>
        </authorList>
    </citation>
    <scope>NUCLEOTIDE SEQUENCE</scope>
    <source>
        <strain evidence="2">A1P009</strain>
    </source>
</reference>
<protein>
    <submittedName>
        <fullName evidence="2">Helix-turn-helix transcriptional regulator</fullName>
    </submittedName>
</protein>
<evidence type="ECO:0000313" key="3">
    <source>
        <dbReference type="Proteomes" id="UP001430360"/>
    </source>
</evidence>
<dbReference type="Pfam" id="PF13560">
    <property type="entry name" value="HTH_31"/>
    <property type="match status" value="1"/>
</dbReference>
<dbReference type="RefSeq" id="WP_232135072.1">
    <property type="nucleotide sequence ID" value="NZ_JAJQKU010000002.1"/>
</dbReference>
<feature type="domain" description="HTH cro/C1-type" evidence="1">
    <location>
        <begin position="18"/>
        <end position="72"/>
    </location>
</feature>
<comment type="caution">
    <text evidence="2">The sequence shown here is derived from an EMBL/GenBank/DDBJ whole genome shotgun (WGS) entry which is preliminary data.</text>
</comment>
<dbReference type="CDD" id="cd00093">
    <property type="entry name" value="HTH_XRE"/>
    <property type="match status" value="1"/>
</dbReference>
<dbReference type="Proteomes" id="UP001430360">
    <property type="component" value="Unassembled WGS sequence"/>
</dbReference>
<organism evidence="2 3">
    <name type="scientific">Luteimonas fraxinea</name>
    <dbReference type="NCBI Taxonomy" id="2901869"/>
    <lineage>
        <taxon>Bacteria</taxon>
        <taxon>Pseudomonadati</taxon>
        <taxon>Pseudomonadota</taxon>
        <taxon>Gammaproteobacteria</taxon>
        <taxon>Lysobacterales</taxon>
        <taxon>Lysobacteraceae</taxon>
        <taxon>Luteimonas</taxon>
    </lineage>
</organism>
<keyword evidence="3" id="KW-1185">Reference proteome</keyword>
<dbReference type="InterPro" id="IPR001387">
    <property type="entry name" value="Cro/C1-type_HTH"/>
</dbReference>
<sequence>MGKKSVYRPENKVLTTLLREIRKEADLDQSELAELLDRPQSYVSSVERGQRRLDLLQLRDHCMHCGLDLAAFVGRFEDAVVEANQLP</sequence>
<dbReference type="SUPFAM" id="SSF47413">
    <property type="entry name" value="lambda repressor-like DNA-binding domains"/>
    <property type="match status" value="1"/>
</dbReference>
<name>A0ABS8UCQ1_9GAMM</name>
<accession>A0ABS8UCQ1</accession>
<evidence type="ECO:0000259" key="1">
    <source>
        <dbReference type="PROSITE" id="PS50943"/>
    </source>
</evidence>
<dbReference type="EMBL" id="JAJQKU010000002">
    <property type="protein sequence ID" value="MCD9096438.1"/>
    <property type="molecule type" value="Genomic_DNA"/>
</dbReference>
<dbReference type="Gene3D" id="1.10.260.40">
    <property type="entry name" value="lambda repressor-like DNA-binding domains"/>
    <property type="match status" value="1"/>
</dbReference>
<gene>
    <name evidence="2" type="ORF">LTT95_05730</name>
</gene>